<evidence type="ECO:0000256" key="10">
    <source>
        <dbReference type="ARBA" id="ARBA00022917"/>
    </source>
</evidence>
<keyword evidence="11 14" id="KW-0030">Aminoacyl-tRNA synthetase</keyword>
<dbReference type="FunFam" id="3.30.980.10:FF:000004">
    <property type="entry name" value="Alanine--tRNA ligase, cytoplasmic"/>
    <property type="match status" value="1"/>
</dbReference>
<dbReference type="PROSITE" id="PS50860">
    <property type="entry name" value="AA_TRNA_LIGASE_II_ALA"/>
    <property type="match status" value="1"/>
</dbReference>
<keyword evidence="17" id="KW-1185">Reference proteome</keyword>
<comment type="cofactor">
    <cofactor evidence="14">
        <name>Zn(2+)</name>
        <dbReference type="ChEBI" id="CHEBI:29105"/>
    </cofactor>
    <text evidence="14">Binds 1 zinc ion per subunit.</text>
</comment>
<evidence type="ECO:0000256" key="1">
    <source>
        <dbReference type="ARBA" id="ARBA00004496"/>
    </source>
</evidence>
<feature type="binding site" evidence="14">
    <location>
        <position position="465"/>
    </location>
    <ligand>
        <name>Zn(2+)</name>
        <dbReference type="ChEBI" id="CHEBI:29105"/>
    </ligand>
</feature>
<comment type="domain">
    <text evidence="14">Consists of three domains; the N-terminal catalytic domain, the editing domain and the C-terminal C-Ala domain. The editing domain removes incorrectly charged amino acids, while the C-Ala domain, along with tRNA(Ala), serves as a bridge to cooperatively bring together the editing and aminoacylation centers thus stimulating deacylation of misacylated tRNAs.</text>
</comment>
<dbReference type="EMBL" id="JAATLM010000001">
    <property type="protein sequence ID" value="NIZ69041.1"/>
    <property type="molecule type" value="Genomic_DNA"/>
</dbReference>
<dbReference type="GO" id="GO:0008270">
    <property type="term" value="F:zinc ion binding"/>
    <property type="evidence" value="ECO:0007669"/>
    <property type="project" value="UniProtKB-UniRule"/>
</dbReference>
<comment type="similarity">
    <text evidence="2 14">Belongs to the class-II aminoacyl-tRNA synthetase family.</text>
</comment>
<dbReference type="InterPro" id="IPR018162">
    <property type="entry name" value="Ala-tRNA-ligase_IIc_anticod-bd"/>
</dbReference>
<dbReference type="Proteomes" id="UP000778951">
    <property type="component" value="Unassembled WGS sequence"/>
</dbReference>
<keyword evidence="6 14" id="KW-0547">Nucleotide-binding</keyword>
<dbReference type="RefSeq" id="WP_167695144.1">
    <property type="nucleotide sequence ID" value="NZ_CP118181.1"/>
</dbReference>
<evidence type="ECO:0000256" key="4">
    <source>
        <dbReference type="ARBA" id="ARBA00022598"/>
    </source>
</evidence>
<evidence type="ECO:0000256" key="8">
    <source>
        <dbReference type="ARBA" id="ARBA00022840"/>
    </source>
</evidence>
<dbReference type="GO" id="GO:0000049">
    <property type="term" value="F:tRNA binding"/>
    <property type="evidence" value="ECO:0007669"/>
    <property type="project" value="UniProtKB-KW"/>
</dbReference>
<accession>A0A968GED2</accession>
<reference evidence="16" key="1">
    <citation type="submission" date="2020-03" db="EMBL/GenBank/DDBJ databases">
        <title>Spirochaetal bacteria isolated from arthropods constitute a novel genus Entomospira genus novum within the order Spirochaetales.</title>
        <authorList>
            <person name="Grana-Miraglia L."/>
            <person name="Sikutova S."/>
            <person name="Fingerle V."/>
            <person name="Sing A."/>
            <person name="Castillo-Ramirez S."/>
            <person name="Margos G."/>
            <person name="Rudolf I."/>
        </authorList>
    </citation>
    <scope>NUCLEOTIDE SEQUENCE</scope>
    <source>
        <strain evidence="16">BR149</strain>
    </source>
</reference>
<evidence type="ECO:0000256" key="6">
    <source>
        <dbReference type="ARBA" id="ARBA00022741"/>
    </source>
</evidence>
<evidence type="ECO:0000256" key="5">
    <source>
        <dbReference type="ARBA" id="ARBA00022723"/>
    </source>
</evidence>
<dbReference type="Pfam" id="PF01411">
    <property type="entry name" value="tRNA-synt_2c"/>
    <property type="match status" value="1"/>
</dbReference>
<dbReference type="SUPFAM" id="SSF101353">
    <property type="entry name" value="Putative anticodon-binding domain of alanyl-tRNA synthetase (AlaRS)"/>
    <property type="match status" value="1"/>
</dbReference>
<name>A0A968GED2_9SPIO</name>
<keyword evidence="7 14" id="KW-0862">Zinc</keyword>
<protein>
    <recommendedName>
        <fullName evidence="14">Alanine--tRNA ligase</fullName>
        <ecNumber evidence="14">6.1.1.7</ecNumber>
    </recommendedName>
    <alternativeName>
        <fullName evidence="14">Alanyl-tRNA synthetase</fullName>
        <shortName evidence="14">AlaRS</shortName>
    </alternativeName>
</protein>
<evidence type="ECO:0000256" key="13">
    <source>
        <dbReference type="ARBA" id="ARBA00048300"/>
    </source>
</evidence>
<dbReference type="InterPro" id="IPR045864">
    <property type="entry name" value="aa-tRNA-synth_II/BPL/LPL"/>
</dbReference>
<keyword evidence="8 14" id="KW-0067">ATP-binding</keyword>
<dbReference type="InterPro" id="IPR002318">
    <property type="entry name" value="Ala-tRNA-lgiase_IIc"/>
</dbReference>
<keyword evidence="4 14" id="KW-0436">Ligase</keyword>
<keyword evidence="14" id="KW-0963">Cytoplasm</keyword>
<dbReference type="EC" id="6.1.1.7" evidence="14"/>
<dbReference type="GO" id="GO:0005737">
    <property type="term" value="C:cytoplasm"/>
    <property type="evidence" value="ECO:0007669"/>
    <property type="project" value="UniProtKB-SubCell"/>
</dbReference>
<dbReference type="InterPro" id="IPR018165">
    <property type="entry name" value="Ala-tRNA-synth_IIc_core"/>
</dbReference>
<dbReference type="Gene3D" id="3.30.54.20">
    <property type="match status" value="1"/>
</dbReference>
<dbReference type="InterPro" id="IPR023033">
    <property type="entry name" value="Ala_tRNA_ligase_euk/bac"/>
</dbReference>
<dbReference type="CDD" id="cd00673">
    <property type="entry name" value="AlaRS_core"/>
    <property type="match status" value="1"/>
</dbReference>
<dbReference type="Pfam" id="PF07973">
    <property type="entry name" value="tRNA_SAD"/>
    <property type="match status" value="1"/>
</dbReference>
<evidence type="ECO:0000259" key="15">
    <source>
        <dbReference type="PROSITE" id="PS50860"/>
    </source>
</evidence>
<comment type="subcellular location">
    <subcellularLocation>
        <location evidence="1 14">Cytoplasm</location>
    </subcellularLocation>
</comment>
<dbReference type="SUPFAM" id="SSF55681">
    <property type="entry name" value="Class II aaRS and biotin synthetases"/>
    <property type="match status" value="1"/>
</dbReference>
<evidence type="ECO:0000256" key="7">
    <source>
        <dbReference type="ARBA" id="ARBA00022833"/>
    </source>
</evidence>
<dbReference type="NCBIfam" id="TIGR00344">
    <property type="entry name" value="alaS"/>
    <property type="match status" value="1"/>
</dbReference>
<dbReference type="PANTHER" id="PTHR11777">
    <property type="entry name" value="ALANYL-TRNA SYNTHETASE"/>
    <property type="match status" value="1"/>
</dbReference>
<feature type="binding site" evidence="14">
    <location>
        <position position="461"/>
    </location>
    <ligand>
        <name>Zn(2+)</name>
        <dbReference type="ChEBI" id="CHEBI:29105"/>
    </ligand>
</feature>
<dbReference type="Gene3D" id="3.30.980.10">
    <property type="entry name" value="Threonyl-trna Synthetase, Chain A, domain 2"/>
    <property type="match status" value="1"/>
</dbReference>
<comment type="function">
    <text evidence="12 14">Catalyzes the attachment of alanine to tRNA(Ala) in a two-step reaction: alanine is first activated by ATP to form Ala-AMP and then transferred to the acceptor end of tRNA(Ala). Also edits incorrectly charged Ser-tRNA(Ala) and Gly-tRNA(Ala) via its editing domain.</text>
</comment>
<evidence type="ECO:0000256" key="3">
    <source>
        <dbReference type="ARBA" id="ARBA00022555"/>
    </source>
</evidence>
<dbReference type="Gene3D" id="3.30.930.10">
    <property type="entry name" value="Bira Bifunctional Protein, Domain 2"/>
    <property type="match status" value="1"/>
</dbReference>
<feature type="binding site" evidence="14">
    <location>
        <position position="563"/>
    </location>
    <ligand>
        <name>Zn(2+)</name>
        <dbReference type="ChEBI" id="CHEBI:29105"/>
    </ligand>
</feature>
<dbReference type="InterPro" id="IPR018164">
    <property type="entry name" value="Ala-tRNA-synth_IIc_N"/>
</dbReference>
<evidence type="ECO:0000256" key="14">
    <source>
        <dbReference type="HAMAP-Rule" id="MF_00036"/>
    </source>
</evidence>
<dbReference type="SMART" id="SM00863">
    <property type="entry name" value="tRNA_SAD"/>
    <property type="match status" value="1"/>
</dbReference>
<dbReference type="GO" id="GO:0002161">
    <property type="term" value="F:aminoacyl-tRNA deacylase activity"/>
    <property type="evidence" value="ECO:0007669"/>
    <property type="project" value="TreeGrafter"/>
</dbReference>
<gene>
    <name evidence="14" type="primary">alaS</name>
    <name evidence="16" type="ORF">HCT48_02285</name>
</gene>
<proteinExistence type="inferred from homology"/>
<feature type="domain" description="Alanyl-transfer RNA synthetases family profile" evidence="15">
    <location>
        <begin position="1"/>
        <end position="598"/>
    </location>
</feature>
<keyword evidence="10 14" id="KW-0648">Protein biosynthesis</keyword>
<dbReference type="HAMAP" id="MF_00036_B">
    <property type="entry name" value="Ala_tRNA_synth_B"/>
    <property type="match status" value="1"/>
</dbReference>
<dbReference type="InterPro" id="IPR012947">
    <property type="entry name" value="tRNA_SAD"/>
</dbReference>
<dbReference type="InterPro" id="IPR018163">
    <property type="entry name" value="Thr/Ala-tRNA-synth_IIc_edit"/>
</dbReference>
<dbReference type="SUPFAM" id="SSF55186">
    <property type="entry name" value="ThrRS/AlaRS common domain"/>
    <property type="match status" value="1"/>
</dbReference>
<organism evidence="16 17">
    <name type="scientific">Entomospira culicis</name>
    <dbReference type="NCBI Taxonomy" id="2719989"/>
    <lineage>
        <taxon>Bacteria</taxon>
        <taxon>Pseudomonadati</taxon>
        <taxon>Spirochaetota</taxon>
        <taxon>Spirochaetia</taxon>
        <taxon>Spirochaetales</taxon>
        <taxon>Spirochaetaceae</taxon>
        <taxon>Entomospira</taxon>
    </lineage>
</organism>
<keyword evidence="5 14" id="KW-0479">Metal-binding</keyword>
<dbReference type="InterPro" id="IPR050058">
    <property type="entry name" value="Ala-tRNA_ligase"/>
</dbReference>
<dbReference type="GO" id="GO:0006419">
    <property type="term" value="P:alanyl-tRNA aminoacylation"/>
    <property type="evidence" value="ECO:0007669"/>
    <property type="project" value="UniProtKB-UniRule"/>
</dbReference>
<dbReference type="PANTHER" id="PTHR11777:SF9">
    <property type="entry name" value="ALANINE--TRNA LIGASE, CYTOPLASMIC"/>
    <property type="match status" value="1"/>
</dbReference>
<comment type="caution">
    <text evidence="16">The sequence shown here is derived from an EMBL/GenBank/DDBJ whole genome shotgun (WGS) entry which is preliminary data.</text>
</comment>
<keyword evidence="9 14" id="KW-0694">RNA-binding</keyword>
<evidence type="ECO:0000256" key="2">
    <source>
        <dbReference type="ARBA" id="ARBA00008226"/>
    </source>
</evidence>
<evidence type="ECO:0000313" key="16">
    <source>
        <dbReference type="EMBL" id="NIZ69041.1"/>
    </source>
</evidence>
<dbReference type="GO" id="GO:0005524">
    <property type="term" value="F:ATP binding"/>
    <property type="evidence" value="ECO:0007669"/>
    <property type="project" value="UniProtKB-UniRule"/>
</dbReference>
<dbReference type="AlphaFoldDB" id="A0A968GED2"/>
<dbReference type="NCBIfam" id="NF002436">
    <property type="entry name" value="PRK01584.1"/>
    <property type="match status" value="1"/>
</dbReference>
<dbReference type="GO" id="GO:0004813">
    <property type="term" value="F:alanine-tRNA ligase activity"/>
    <property type="evidence" value="ECO:0007669"/>
    <property type="project" value="UniProtKB-UniRule"/>
</dbReference>
<comment type="catalytic activity">
    <reaction evidence="13 14">
        <text>tRNA(Ala) + L-alanine + ATP = L-alanyl-tRNA(Ala) + AMP + diphosphate</text>
        <dbReference type="Rhea" id="RHEA:12540"/>
        <dbReference type="Rhea" id="RHEA-COMP:9657"/>
        <dbReference type="Rhea" id="RHEA-COMP:9923"/>
        <dbReference type="ChEBI" id="CHEBI:30616"/>
        <dbReference type="ChEBI" id="CHEBI:33019"/>
        <dbReference type="ChEBI" id="CHEBI:57972"/>
        <dbReference type="ChEBI" id="CHEBI:78442"/>
        <dbReference type="ChEBI" id="CHEBI:78497"/>
        <dbReference type="ChEBI" id="CHEBI:456215"/>
        <dbReference type="EC" id="6.1.1.7"/>
    </reaction>
</comment>
<evidence type="ECO:0000313" key="17">
    <source>
        <dbReference type="Proteomes" id="UP000778951"/>
    </source>
</evidence>
<evidence type="ECO:0000256" key="11">
    <source>
        <dbReference type="ARBA" id="ARBA00023146"/>
    </source>
</evidence>
<evidence type="ECO:0000256" key="12">
    <source>
        <dbReference type="ARBA" id="ARBA00024779"/>
    </source>
</evidence>
<sequence>MNAEKLRRLFIGFFTQHDHVEISGRSVIPENDPTVLFTTAGMHPLVPYLLGEPHPSGRRLTDVQKCIRTGDIESVGDAHHLTFFEMLGNWSLGDYFKSEMIAMSYQFLTSPDYLGIDPSRLHVTVFAGDDEVPRDEESARLWQEMGIAPERIYFLGREDNWWGPAGQTGPCGPDSEMFLDTEKEPCSAECRPGCSCGKYIEIWNDVFMEYDKQEDGSYLPLKMKNIDTGMGLERTLCLLLGKKNVYDTELFQPIIQKIEEISGHRYTGEESEETTKAFRVIADHIKTATMIMSDERGIRPSNVGQGYILRRLIRRAVRFGRKLGIEVSFLPQLADVVLDIYRNSYPEMQDKRNFLHDELRLEEEQFSRTLMQGEREFLKMLPSLLKNPQKMMSGRLAFKLYDTYGFPIELTEELAREHGLGVDRTEFDAAFAKHQEASKAGADKLFKGGLADDSMASTRYHTATHLLNEALRRVLGDGVHQAGSNITPERLRFDFNWNDKLSEEQIVQVEALVNAQIEANLPIGFEVMSIEEAKNIGAQAMFEGRYDEKVKVYRMGDFSVEVCGGPHVEHTGELGKFKIVKEQSSSRGVRRIKAILVD</sequence>
<dbReference type="PRINTS" id="PR00980">
    <property type="entry name" value="TRNASYNTHALA"/>
</dbReference>
<evidence type="ECO:0000256" key="9">
    <source>
        <dbReference type="ARBA" id="ARBA00022884"/>
    </source>
</evidence>
<feature type="binding site" evidence="14">
    <location>
        <position position="567"/>
    </location>
    <ligand>
        <name>Zn(2+)</name>
        <dbReference type="ChEBI" id="CHEBI:29105"/>
    </ligand>
</feature>
<keyword evidence="3 14" id="KW-0820">tRNA-binding</keyword>